<dbReference type="EMBL" id="KB644408">
    <property type="protein sequence ID" value="EPS26143.1"/>
    <property type="molecule type" value="Genomic_DNA"/>
</dbReference>
<reference evidence="2 3" key="1">
    <citation type="journal article" date="2013" name="PLoS ONE">
        <title>Genomic and secretomic analyses reveal unique features of the lignocellulolytic enzyme system of Penicillium decumbens.</title>
        <authorList>
            <person name="Liu G."/>
            <person name="Zhang L."/>
            <person name="Wei X."/>
            <person name="Zou G."/>
            <person name="Qin Y."/>
            <person name="Ma L."/>
            <person name="Li J."/>
            <person name="Zheng H."/>
            <person name="Wang S."/>
            <person name="Wang C."/>
            <person name="Xun L."/>
            <person name="Zhao G.-P."/>
            <person name="Zhou Z."/>
            <person name="Qu Y."/>
        </authorList>
    </citation>
    <scope>NUCLEOTIDE SEQUENCE [LARGE SCALE GENOMIC DNA]</scope>
    <source>
        <strain evidence="3">114-2 / CGMCC 5302</strain>
    </source>
</reference>
<dbReference type="HOGENOM" id="CLU_1337908_0_0_1"/>
<feature type="compositionally biased region" description="Basic and acidic residues" evidence="1">
    <location>
        <begin position="155"/>
        <end position="172"/>
    </location>
</feature>
<proteinExistence type="predicted"/>
<evidence type="ECO:0000256" key="1">
    <source>
        <dbReference type="SAM" id="MobiDB-lite"/>
    </source>
</evidence>
<sequence>MLVQTGALTVTDIRGDGHVFPRLTHSDHIDSDRCPGRPSAASGGEFYTSDFSSPHELPQCLVVLHHTDTAPEAEIAVTSVVCKPSCIIPYSIGPLSRDPNAVNRPRSLQGTLPRRFGPASEHGCCTECNSPVLSKVVPTALLSPFAAGASPHSEFVPRAEKGEGRGEERERVSAPTLPTGQASGDLLSFAGRGAPRSPLGRVVRF</sequence>
<accession>S8AK02</accession>
<evidence type="ECO:0000313" key="3">
    <source>
        <dbReference type="Proteomes" id="UP000019376"/>
    </source>
</evidence>
<feature type="region of interest" description="Disordered" evidence="1">
    <location>
        <begin position="148"/>
        <end position="205"/>
    </location>
</feature>
<dbReference type="AlphaFoldDB" id="S8AK02"/>
<dbReference type="Proteomes" id="UP000019376">
    <property type="component" value="Unassembled WGS sequence"/>
</dbReference>
<name>S8AK02_PENO1</name>
<protein>
    <submittedName>
        <fullName evidence="2">Uncharacterized protein</fullName>
    </submittedName>
</protein>
<evidence type="ECO:0000313" key="2">
    <source>
        <dbReference type="EMBL" id="EPS26143.1"/>
    </source>
</evidence>
<keyword evidence="3" id="KW-1185">Reference proteome</keyword>
<gene>
    <name evidence="2" type="ORF">PDE_01079</name>
</gene>
<organism evidence="2 3">
    <name type="scientific">Penicillium oxalicum (strain 114-2 / CGMCC 5302)</name>
    <name type="common">Penicillium decumbens</name>
    <dbReference type="NCBI Taxonomy" id="933388"/>
    <lineage>
        <taxon>Eukaryota</taxon>
        <taxon>Fungi</taxon>
        <taxon>Dikarya</taxon>
        <taxon>Ascomycota</taxon>
        <taxon>Pezizomycotina</taxon>
        <taxon>Eurotiomycetes</taxon>
        <taxon>Eurotiomycetidae</taxon>
        <taxon>Eurotiales</taxon>
        <taxon>Aspergillaceae</taxon>
        <taxon>Penicillium</taxon>
    </lineage>
</organism>